<feature type="transmembrane region" description="Helical" evidence="1">
    <location>
        <begin position="28"/>
        <end position="56"/>
    </location>
</feature>
<dbReference type="RefSeq" id="WP_344220915.1">
    <property type="nucleotide sequence ID" value="NZ_BAAAOS010000054.1"/>
</dbReference>
<reference evidence="2 3" key="1">
    <citation type="journal article" date="2019" name="Int. J. Syst. Evol. Microbiol.">
        <title>The Global Catalogue of Microorganisms (GCM) 10K type strain sequencing project: providing services to taxonomists for standard genome sequencing and annotation.</title>
        <authorList>
            <consortium name="The Broad Institute Genomics Platform"/>
            <consortium name="The Broad Institute Genome Sequencing Center for Infectious Disease"/>
            <person name="Wu L."/>
            <person name="Ma J."/>
        </authorList>
    </citation>
    <scope>NUCLEOTIDE SEQUENCE [LARGE SCALE GENOMIC DNA]</scope>
    <source>
        <strain evidence="2 3">JCM 14969</strain>
    </source>
</reference>
<evidence type="ECO:0000313" key="2">
    <source>
        <dbReference type="EMBL" id="GAA1605345.1"/>
    </source>
</evidence>
<accession>A0ABN2EEJ8</accession>
<evidence type="ECO:0000313" key="3">
    <source>
        <dbReference type="Proteomes" id="UP001500393"/>
    </source>
</evidence>
<dbReference type="Proteomes" id="UP001500393">
    <property type="component" value="Unassembled WGS sequence"/>
</dbReference>
<keyword evidence="1" id="KW-1133">Transmembrane helix</keyword>
<gene>
    <name evidence="2" type="ORF">GCM10009789_69130</name>
</gene>
<sequence>MARIRSMLNWIFVRGPAAFYELAESGSWLFTLGTLGGMAVAAGLGAGVGALVGLLAGTSVSAAADTGFMIGLFSLLAWMVMSGVVVAVLWIRGIAPGALATDHESPRGRHAVKAEHGWRRPGEPLVPGSLVAFFGLMVVIFGSLGVKAWHDSRPWDEPTAVVDGAVVEVEEPGWIDKGAGSVLVRYVVAAKDHVIEIDRDPGEHFLRLDDRLPVEYAVARPARARAVWEVESAREDRTGWAVMTGLCGVLGAASGVGYLVGRRKRR</sequence>
<comment type="caution">
    <text evidence="2">The sequence shown here is derived from an EMBL/GenBank/DDBJ whole genome shotgun (WGS) entry which is preliminary data.</text>
</comment>
<organism evidence="2 3">
    <name type="scientific">Kribbella sancticallisti</name>
    <dbReference type="NCBI Taxonomy" id="460087"/>
    <lineage>
        <taxon>Bacteria</taxon>
        <taxon>Bacillati</taxon>
        <taxon>Actinomycetota</taxon>
        <taxon>Actinomycetes</taxon>
        <taxon>Propionibacteriales</taxon>
        <taxon>Kribbellaceae</taxon>
        <taxon>Kribbella</taxon>
    </lineage>
</organism>
<feature type="transmembrane region" description="Helical" evidence="1">
    <location>
        <begin position="240"/>
        <end position="260"/>
    </location>
</feature>
<proteinExistence type="predicted"/>
<feature type="transmembrane region" description="Helical" evidence="1">
    <location>
        <begin position="125"/>
        <end position="146"/>
    </location>
</feature>
<evidence type="ECO:0000256" key="1">
    <source>
        <dbReference type="SAM" id="Phobius"/>
    </source>
</evidence>
<protein>
    <recommendedName>
        <fullName evidence="4">DUF3592 domain-containing protein</fullName>
    </recommendedName>
</protein>
<keyword evidence="1" id="KW-0812">Transmembrane</keyword>
<dbReference type="EMBL" id="BAAAOS010000054">
    <property type="protein sequence ID" value="GAA1605345.1"/>
    <property type="molecule type" value="Genomic_DNA"/>
</dbReference>
<keyword evidence="1" id="KW-0472">Membrane</keyword>
<feature type="transmembrane region" description="Helical" evidence="1">
    <location>
        <begin position="68"/>
        <end position="91"/>
    </location>
</feature>
<evidence type="ECO:0008006" key="4">
    <source>
        <dbReference type="Google" id="ProtNLM"/>
    </source>
</evidence>
<name>A0ABN2EEJ8_9ACTN</name>
<keyword evidence="3" id="KW-1185">Reference proteome</keyword>